<dbReference type="EMBL" id="CACRTE010000024">
    <property type="protein sequence ID" value="VYT14438.1"/>
    <property type="molecule type" value="Genomic_DNA"/>
</dbReference>
<organism evidence="1">
    <name type="scientific">Clostridium innocuum</name>
    <dbReference type="NCBI Taxonomy" id="1522"/>
    <lineage>
        <taxon>Bacteria</taxon>
        <taxon>Bacillati</taxon>
        <taxon>Bacillota</taxon>
        <taxon>Clostridia</taxon>
        <taxon>Eubacteriales</taxon>
        <taxon>Clostridiaceae</taxon>
        <taxon>Clostridium</taxon>
    </lineage>
</organism>
<sequence>MKKALIAYFSASGSKLHWYSQCNQAFQTSSITELQF</sequence>
<reference evidence="1" key="1">
    <citation type="submission" date="2019-11" db="EMBL/GenBank/DDBJ databases">
        <authorList>
            <person name="Feng L."/>
        </authorList>
    </citation>
    <scope>NUCLEOTIDE SEQUENCE</scope>
    <source>
        <strain evidence="1">CinnocuumLFYP12</strain>
    </source>
</reference>
<evidence type="ECO:0000313" key="1">
    <source>
        <dbReference type="EMBL" id="VYT14438.1"/>
    </source>
</evidence>
<proteinExistence type="predicted"/>
<gene>
    <name evidence="1" type="ORF">CILFYP12_01679</name>
</gene>
<protein>
    <submittedName>
        <fullName evidence="1">Uncharacterized protein</fullName>
    </submittedName>
</protein>
<dbReference type="AlphaFoldDB" id="A0A6N2U9N4"/>
<accession>A0A6N2U9N4</accession>
<name>A0A6N2U9N4_CLOIN</name>